<feature type="compositionally biased region" description="Basic residues" evidence="1">
    <location>
        <begin position="183"/>
        <end position="200"/>
    </location>
</feature>
<reference evidence="3 4" key="2">
    <citation type="submission" date="2013-02" db="EMBL/GenBank/DDBJ databases">
        <title>The Genome Sequence of Plasmodium falciparum Tanzania (2000708).</title>
        <authorList>
            <consortium name="The Broad Institute Genome Sequencing Platform"/>
            <consortium name="The Broad Institute Genome Sequencing Center for Infectious Disease"/>
            <person name="Neafsey D."/>
            <person name="Cheeseman I."/>
            <person name="Volkman S."/>
            <person name="Adams J."/>
            <person name="Walker B."/>
            <person name="Young S.K."/>
            <person name="Zeng Q."/>
            <person name="Gargeya S."/>
            <person name="Fitzgerald M."/>
            <person name="Haas B."/>
            <person name="Abouelleil A."/>
            <person name="Alvarado L."/>
            <person name="Arachchi H.M."/>
            <person name="Berlin A.M."/>
            <person name="Chapman S.B."/>
            <person name="Dewar J."/>
            <person name="Goldberg J."/>
            <person name="Griggs A."/>
            <person name="Gujja S."/>
            <person name="Hansen M."/>
            <person name="Howarth C."/>
            <person name="Imamovic A."/>
            <person name="Larimer J."/>
            <person name="McCowan C."/>
            <person name="Murphy C."/>
            <person name="Neiman D."/>
            <person name="Pearson M."/>
            <person name="Priest M."/>
            <person name="Roberts A."/>
            <person name="Saif S."/>
            <person name="Shea T."/>
            <person name="Sisk P."/>
            <person name="Sykes S."/>
            <person name="Wortman J."/>
            <person name="Nusbaum C."/>
            <person name="Birren B."/>
        </authorList>
    </citation>
    <scope>NUCLEOTIDE SEQUENCE [LARGE SCALE GENOMIC DNA]</scope>
    <source>
        <strain evidence="4">Tanzania (2000708)</strain>
    </source>
</reference>
<dbReference type="Proteomes" id="UP000030708">
    <property type="component" value="Unassembled WGS sequence"/>
</dbReference>
<name>A0A024W0R7_PLAFA</name>
<feature type="domain" description="eIF3h C-terminal" evidence="2">
    <location>
        <begin position="355"/>
        <end position="519"/>
    </location>
</feature>
<feature type="compositionally biased region" description="Basic residues" evidence="1">
    <location>
        <begin position="86"/>
        <end position="97"/>
    </location>
</feature>
<dbReference type="OrthoDB" id="10265695at2759"/>
<evidence type="ECO:0000313" key="3">
    <source>
        <dbReference type="EMBL" id="ETW34115.1"/>
    </source>
</evidence>
<gene>
    <name evidence="3" type="ORF">PFTANZ_05158</name>
</gene>
<feature type="compositionally biased region" description="Basic and acidic residues" evidence="1">
    <location>
        <begin position="103"/>
        <end position="112"/>
    </location>
</feature>
<evidence type="ECO:0000256" key="1">
    <source>
        <dbReference type="SAM" id="MobiDB-lite"/>
    </source>
</evidence>
<dbReference type="GO" id="GO:0003697">
    <property type="term" value="F:single-stranded DNA binding"/>
    <property type="evidence" value="ECO:0007669"/>
    <property type="project" value="TreeGrafter"/>
</dbReference>
<dbReference type="PANTHER" id="PTHR15361:SF5">
    <property type="entry name" value="C3H1-TYPE DOMAIN-CONTAINING PROTEIN"/>
    <property type="match status" value="1"/>
</dbReference>
<feature type="region of interest" description="Disordered" evidence="1">
    <location>
        <begin position="67"/>
        <end position="203"/>
    </location>
</feature>
<dbReference type="EMBL" id="KI926536">
    <property type="protein sequence ID" value="ETW34115.1"/>
    <property type="molecule type" value="Genomic_DNA"/>
</dbReference>
<dbReference type="eggNOG" id="KOG1560">
    <property type="taxonomic scope" value="Eukaryota"/>
</dbReference>
<organism evidence="3 4">
    <name type="scientific">Plasmodium falciparum Tanzania</name>
    <name type="common">2000708</name>
    <dbReference type="NCBI Taxonomy" id="1036725"/>
    <lineage>
        <taxon>Eukaryota</taxon>
        <taxon>Sar</taxon>
        <taxon>Alveolata</taxon>
        <taxon>Apicomplexa</taxon>
        <taxon>Aconoidasida</taxon>
        <taxon>Haemosporida</taxon>
        <taxon>Plasmodiidae</taxon>
        <taxon>Plasmodium</taxon>
        <taxon>Plasmodium (Laverania)</taxon>
    </lineage>
</organism>
<feature type="region of interest" description="Disordered" evidence="1">
    <location>
        <begin position="1"/>
        <end position="20"/>
    </location>
</feature>
<dbReference type="GO" id="GO:0003690">
    <property type="term" value="F:double-stranded DNA binding"/>
    <property type="evidence" value="ECO:0007669"/>
    <property type="project" value="TreeGrafter"/>
</dbReference>
<dbReference type="GO" id="GO:0000724">
    <property type="term" value="P:double-strand break repair via homologous recombination"/>
    <property type="evidence" value="ECO:0007669"/>
    <property type="project" value="TreeGrafter"/>
</dbReference>
<feature type="compositionally biased region" description="Acidic residues" evidence="1">
    <location>
        <begin position="113"/>
        <end position="179"/>
    </location>
</feature>
<dbReference type="InterPro" id="IPR052003">
    <property type="entry name" value="HR_DNA-Binding_Protein"/>
</dbReference>
<accession>A0A024W0R7</accession>
<dbReference type="GO" id="GO:0036297">
    <property type="term" value="P:interstrand cross-link repair"/>
    <property type="evidence" value="ECO:0007669"/>
    <property type="project" value="TreeGrafter"/>
</dbReference>
<dbReference type="InterPro" id="IPR045810">
    <property type="entry name" value="eIF3h_C"/>
</dbReference>
<evidence type="ECO:0000313" key="4">
    <source>
        <dbReference type="Proteomes" id="UP000030708"/>
    </source>
</evidence>
<dbReference type="Pfam" id="PF19445">
    <property type="entry name" value="eIF3h_C"/>
    <property type="match status" value="1"/>
</dbReference>
<protein>
    <recommendedName>
        <fullName evidence="2">eIF3h C-terminal domain-containing protein</fullName>
    </recommendedName>
</protein>
<dbReference type="PANTHER" id="PTHR15361">
    <property type="entry name" value="RAD51/NUKS-INTERACTING PROTEIN"/>
    <property type="match status" value="1"/>
</dbReference>
<reference evidence="3 4" key="1">
    <citation type="submission" date="2013-02" db="EMBL/GenBank/DDBJ databases">
        <title>The Genome Annotation of Plasmodium falciparum Tanzania (2000708).</title>
        <authorList>
            <consortium name="The Broad Institute Genome Sequencing Platform"/>
            <consortium name="The Broad Institute Genome Sequencing Center for Infectious Disease"/>
            <person name="Neafsey D."/>
            <person name="Hoffman S."/>
            <person name="Volkman S."/>
            <person name="Rosenthal P."/>
            <person name="Walker B."/>
            <person name="Young S.K."/>
            <person name="Zeng Q."/>
            <person name="Gargeya S."/>
            <person name="Fitzgerald M."/>
            <person name="Haas B."/>
            <person name="Abouelleil A."/>
            <person name="Allen A.W."/>
            <person name="Alvarado L."/>
            <person name="Arachchi H.M."/>
            <person name="Berlin A.M."/>
            <person name="Chapman S.B."/>
            <person name="Gainer-Dewar J."/>
            <person name="Goldberg J."/>
            <person name="Griggs A."/>
            <person name="Gujja S."/>
            <person name="Hansen M."/>
            <person name="Howarth C."/>
            <person name="Imamovic A."/>
            <person name="Ireland A."/>
            <person name="Larimer J."/>
            <person name="McCowan C."/>
            <person name="Murphy C."/>
            <person name="Pearson M."/>
            <person name="Poon T.W."/>
            <person name="Priest M."/>
            <person name="Roberts A."/>
            <person name="Saif S."/>
            <person name="Shea T."/>
            <person name="Sisk P."/>
            <person name="Sykes S."/>
            <person name="Wortman J."/>
            <person name="Nusbaum C."/>
            <person name="Birren B."/>
        </authorList>
    </citation>
    <scope>NUCLEOTIDE SEQUENCE [LARGE SCALE GENOMIC DNA]</scope>
    <source>
        <strain evidence="4">Tanzania (2000708)</strain>
    </source>
</reference>
<dbReference type="AlphaFoldDB" id="A0A024W0R7"/>
<evidence type="ECO:0000259" key="2">
    <source>
        <dbReference type="Pfam" id="PF19445"/>
    </source>
</evidence>
<proteinExistence type="predicted"/>
<sequence length="529" mass="62065">MKYVPPHLRVHNDEKPEAPVENVVEDLKEKVVELKKEEKEIDTDSSTEGDEFDIVLNSVVISQISKNKDLGGELLGYYIKNNDDKKKKKKKKKKKSKNNNNDDNEKNGNQDVKDEEDGDDEEDEDDDDDDEDDDDDDEDDDDEDDDDEEDDDEEDDDDEDDDDEDDDEEDDDEEDDENDNEKKNKKKNKKNKKKNKKKDNKKPNVVDINQSFCVSNIEDICIDKIMKLTNKYELPKQRYNELLNNLTLYFNKNKYEEEGEKYINEVINYYEDYVNIMSELNFETTTFGFYININDIRKKEVLVTLLLCSLINKNSFVLCFSEKYGKLIFSAYKIDVDVIFEIKNQIKNSTFNQFNDILNVELKKNGLNSKNILQPVPIVIKNSVISSIFLKVLKNKNKNYISSLDYLNTLEVDSLENHVHETCKSLELLKTEQEKLIKYKKDVFKQLQTQKVYQEKKKLEKEKNKIVHDNPDTNDEDINMQNLFKNIPQPSLLFPYVLTMSNNVLNDNINNLCSHAIAKSYLYYKNAKP</sequence>